<sequence>MSLALTAPDYVVSERDGAWEMMLHGVNAKDGTSVLKLLNFDELMHIWGFVKEVEFWPTLEALRKQVEAAAAPSDQLLGENLSTNTLTNRSLFGRLHSNMSTEVPAIKLRELFERAKKKGWVEDLADQIAACQLIKYRELRAAFLPLMARGDFGNVSPKTDKVLQMFTANLKLGQGLKYPRAVPAILLLREAVNKGWKDMLAKDVAAEEQARRDAPDDDDDDDLPDMSRYVLSPKPISMGAVDGR</sequence>
<gene>
    <name evidence="2" type="ORF">Ctob_016209</name>
</gene>
<feature type="region of interest" description="Disordered" evidence="1">
    <location>
        <begin position="205"/>
        <end position="244"/>
    </location>
</feature>
<dbReference type="Proteomes" id="UP000037460">
    <property type="component" value="Unassembled WGS sequence"/>
</dbReference>
<reference evidence="3" key="1">
    <citation type="journal article" date="2015" name="PLoS Genet.">
        <title>Genome Sequence and Transcriptome Analyses of Chrysochromulina tobin: Metabolic Tools for Enhanced Algal Fitness in the Prominent Order Prymnesiales (Haptophyceae).</title>
        <authorList>
            <person name="Hovde B.T."/>
            <person name="Deodato C.R."/>
            <person name="Hunsperger H.M."/>
            <person name="Ryken S.A."/>
            <person name="Yost W."/>
            <person name="Jha R.K."/>
            <person name="Patterson J."/>
            <person name="Monnat R.J. Jr."/>
            <person name="Barlow S.B."/>
            <person name="Starkenburg S.R."/>
            <person name="Cattolico R.A."/>
        </authorList>
    </citation>
    <scope>NUCLEOTIDE SEQUENCE</scope>
    <source>
        <strain evidence="3">CCMP291</strain>
    </source>
</reference>
<keyword evidence="3" id="KW-1185">Reference proteome</keyword>
<organism evidence="2 3">
    <name type="scientific">Chrysochromulina tobinii</name>
    <dbReference type="NCBI Taxonomy" id="1460289"/>
    <lineage>
        <taxon>Eukaryota</taxon>
        <taxon>Haptista</taxon>
        <taxon>Haptophyta</taxon>
        <taxon>Prymnesiophyceae</taxon>
        <taxon>Prymnesiales</taxon>
        <taxon>Chrysochromulinaceae</taxon>
        <taxon>Chrysochromulina</taxon>
    </lineage>
</organism>
<proteinExistence type="predicted"/>
<evidence type="ECO:0000256" key="1">
    <source>
        <dbReference type="SAM" id="MobiDB-lite"/>
    </source>
</evidence>
<protein>
    <submittedName>
        <fullName evidence="2">Uncharacterized protein</fullName>
    </submittedName>
</protein>
<dbReference type="EMBL" id="JWZX01001871">
    <property type="protein sequence ID" value="KOO32008.1"/>
    <property type="molecule type" value="Genomic_DNA"/>
</dbReference>
<comment type="caution">
    <text evidence="2">The sequence shown here is derived from an EMBL/GenBank/DDBJ whole genome shotgun (WGS) entry which is preliminary data.</text>
</comment>
<evidence type="ECO:0000313" key="2">
    <source>
        <dbReference type="EMBL" id="KOO32008.1"/>
    </source>
</evidence>
<evidence type="ECO:0000313" key="3">
    <source>
        <dbReference type="Proteomes" id="UP000037460"/>
    </source>
</evidence>
<feature type="compositionally biased region" description="Basic and acidic residues" evidence="1">
    <location>
        <begin position="205"/>
        <end position="214"/>
    </location>
</feature>
<feature type="compositionally biased region" description="Acidic residues" evidence="1">
    <location>
        <begin position="215"/>
        <end position="224"/>
    </location>
</feature>
<dbReference type="AlphaFoldDB" id="A0A0M0K0V3"/>
<name>A0A0M0K0V3_9EUKA</name>
<accession>A0A0M0K0V3</accession>